<dbReference type="CDD" id="cd07517">
    <property type="entry name" value="HAD_HPP"/>
    <property type="match status" value="1"/>
</dbReference>
<dbReference type="SFLD" id="SFLDS00003">
    <property type="entry name" value="Haloacid_Dehalogenase"/>
    <property type="match status" value="1"/>
</dbReference>
<dbReference type="PROSITE" id="PS01229">
    <property type="entry name" value="COF_2"/>
    <property type="match status" value="1"/>
</dbReference>
<comment type="caution">
    <text evidence="1">The sequence shown here is derived from an EMBL/GenBank/DDBJ whole genome shotgun (WGS) entry which is preliminary data.</text>
</comment>
<dbReference type="InterPro" id="IPR023214">
    <property type="entry name" value="HAD_sf"/>
</dbReference>
<dbReference type="GO" id="GO:0005829">
    <property type="term" value="C:cytosol"/>
    <property type="evidence" value="ECO:0007669"/>
    <property type="project" value="TreeGrafter"/>
</dbReference>
<dbReference type="PROSITE" id="PS01228">
    <property type="entry name" value="COF_1"/>
    <property type="match status" value="1"/>
</dbReference>
<keyword evidence="3" id="KW-1185">Reference proteome</keyword>
<dbReference type="SFLD" id="SFLDG01140">
    <property type="entry name" value="C2.B:_Phosphomannomutase_and_P"/>
    <property type="match status" value="1"/>
</dbReference>
<evidence type="ECO:0000313" key="3">
    <source>
        <dbReference type="Proteomes" id="UP000029278"/>
    </source>
</evidence>
<evidence type="ECO:0000313" key="1">
    <source>
        <dbReference type="EMBL" id="KFN05819.1"/>
    </source>
</evidence>
<dbReference type="Pfam" id="PF08282">
    <property type="entry name" value="Hydrolase_3"/>
    <property type="match status" value="1"/>
</dbReference>
<dbReference type="GeneID" id="77009145"/>
<dbReference type="STRING" id="44252.DJ90_89"/>
<dbReference type="GO" id="GO:0000287">
    <property type="term" value="F:magnesium ion binding"/>
    <property type="evidence" value="ECO:0007669"/>
    <property type="project" value="TreeGrafter"/>
</dbReference>
<dbReference type="Proteomes" id="UP000029278">
    <property type="component" value="Unassembled WGS sequence"/>
</dbReference>
<dbReference type="SFLD" id="SFLDG01144">
    <property type="entry name" value="C2.B.4:_PGP_Like"/>
    <property type="match status" value="1"/>
</dbReference>
<dbReference type="EMBL" id="WNZZ01000007">
    <property type="protein sequence ID" value="MUG23104.1"/>
    <property type="molecule type" value="Genomic_DNA"/>
</dbReference>
<dbReference type="NCBIfam" id="TIGR00099">
    <property type="entry name" value="Cof-subfamily"/>
    <property type="match status" value="1"/>
</dbReference>
<dbReference type="InterPro" id="IPR006379">
    <property type="entry name" value="HAD-SF_hydro_IIB"/>
</dbReference>
<sequence length="257" mass="28646">MSYKIVFFDIDGTLVNEQKEIPESALQAVLELKRKGIETVIATGRAPYFITKIAGRLGIDSFVCLNGAYVVYKGCPVVEYTIPKEHLEPLVERAGKHNHYLVYQGKEAYFSNAKQHPALLQSVSSLKVELPGYDPDFWRHSDVYQAFLHCTAEEEHLYTSDIPHLRFVRWHRHAMDVMPVGGSKARGIQDLLQHLEVSPKEVVAFGDGLNDREMLTLAGLGIAMGNGHEQLKACADYTTTDVDNDGIANGLKYAGLL</sequence>
<dbReference type="HOGENOM" id="CLU_044146_7_0_9"/>
<dbReference type="RefSeq" id="WP_036625513.1">
    <property type="nucleotide sequence ID" value="NZ_BGML01000002.1"/>
</dbReference>
<evidence type="ECO:0000313" key="2">
    <source>
        <dbReference type="EMBL" id="MUG23104.1"/>
    </source>
</evidence>
<dbReference type="GO" id="GO:0016791">
    <property type="term" value="F:phosphatase activity"/>
    <property type="evidence" value="ECO:0007669"/>
    <property type="project" value="UniProtKB-ARBA"/>
</dbReference>
<reference evidence="2 4" key="2">
    <citation type="submission" date="2019-11" db="EMBL/GenBank/DDBJ databases">
        <title>Draft genome sequences of five Paenibacillus species of dairy origin.</title>
        <authorList>
            <person name="Olajide A.M."/>
            <person name="Chen S."/>
            <person name="Lapointe G."/>
        </authorList>
    </citation>
    <scope>NUCLEOTIDE SEQUENCE [LARGE SCALE GENOMIC DNA]</scope>
    <source>
        <strain evidence="2 4">3CT49</strain>
    </source>
</reference>
<dbReference type="Gene3D" id="3.30.1240.10">
    <property type="match status" value="1"/>
</dbReference>
<gene>
    <name evidence="1" type="ORF">DJ90_89</name>
    <name evidence="2" type="ORF">GNQ08_11870</name>
</gene>
<dbReference type="PANTHER" id="PTHR10000:SF25">
    <property type="entry name" value="PHOSPHATASE YKRA-RELATED"/>
    <property type="match status" value="1"/>
</dbReference>
<dbReference type="AlphaFoldDB" id="A0A090Z3G8"/>
<reference evidence="1 3" key="1">
    <citation type="submission" date="2014-04" db="EMBL/GenBank/DDBJ databases">
        <authorList>
            <person name="Bishop-Lilly K.A."/>
            <person name="Broomall S.M."/>
            <person name="Chain P.S."/>
            <person name="Chertkov O."/>
            <person name="Coyne S.R."/>
            <person name="Daligault H.E."/>
            <person name="Davenport K.W."/>
            <person name="Erkkila T."/>
            <person name="Frey K.G."/>
            <person name="Gibbons H.S."/>
            <person name="Gu W."/>
            <person name="Jaissle J."/>
            <person name="Johnson S.L."/>
            <person name="Koroleva G.I."/>
            <person name="Ladner J.T."/>
            <person name="Lo C.-C."/>
            <person name="Minogue T.D."/>
            <person name="Munk C."/>
            <person name="Palacios G.F."/>
            <person name="Redden C.L."/>
            <person name="Rosenzweig C.N."/>
            <person name="Scholz M.B."/>
            <person name="Teshima H."/>
            <person name="Xu Y."/>
        </authorList>
    </citation>
    <scope>NUCLEOTIDE SEQUENCE [LARGE SCALE GENOMIC DNA]</scope>
    <source>
        <strain evidence="1 3">8244</strain>
    </source>
</reference>
<proteinExistence type="predicted"/>
<dbReference type="PANTHER" id="PTHR10000">
    <property type="entry name" value="PHOSPHOSERINE PHOSPHATASE"/>
    <property type="match status" value="1"/>
</dbReference>
<dbReference type="InterPro" id="IPR036412">
    <property type="entry name" value="HAD-like_sf"/>
</dbReference>
<dbReference type="EMBL" id="JMQA01000038">
    <property type="protein sequence ID" value="KFN05819.1"/>
    <property type="molecule type" value="Genomic_DNA"/>
</dbReference>
<evidence type="ECO:0000313" key="4">
    <source>
        <dbReference type="Proteomes" id="UP000442469"/>
    </source>
</evidence>
<dbReference type="OrthoDB" id="9810101at2"/>
<dbReference type="NCBIfam" id="TIGR01484">
    <property type="entry name" value="HAD-SF-IIB"/>
    <property type="match status" value="1"/>
</dbReference>
<dbReference type="Gene3D" id="3.40.50.1000">
    <property type="entry name" value="HAD superfamily/HAD-like"/>
    <property type="match status" value="1"/>
</dbReference>
<organism evidence="1 3">
    <name type="scientific">Paenibacillus macerans</name>
    <name type="common">Bacillus macerans</name>
    <dbReference type="NCBI Taxonomy" id="44252"/>
    <lineage>
        <taxon>Bacteria</taxon>
        <taxon>Bacillati</taxon>
        <taxon>Bacillota</taxon>
        <taxon>Bacilli</taxon>
        <taxon>Bacillales</taxon>
        <taxon>Paenibacillaceae</taxon>
        <taxon>Paenibacillus</taxon>
    </lineage>
</organism>
<dbReference type="PATRIC" id="fig|44252.3.peg.4336"/>
<dbReference type="Proteomes" id="UP000442469">
    <property type="component" value="Unassembled WGS sequence"/>
</dbReference>
<keyword evidence="1" id="KW-0378">Hydrolase</keyword>
<dbReference type="SUPFAM" id="SSF56784">
    <property type="entry name" value="HAD-like"/>
    <property type="match status" value="1"/>
</dbReference>
<protein>
    <submittedName>
        <fullName evidence="1">Cof-like hydrolase family protein</fullName>
    </submittedName>
    <submittedName>
        <fullName evidence="2">Cof-type HAD-IIB family hydrolase</fullName>
    </submittedName>
</protein>
<dbReference type="InterPro" id="IPR000150">
    <property type="entry name" value="Cof"/>
</dbReference>
<name>A0A090Z3G8_PAEMA</name>
<accession>A0A090Z3G8</accession>